<feature type="non-terminal residue" evidence="15">
    <location>
        <position position="365"/>
    </location>
</feature>
<evidence type="ECO:0000256" key="7">
    <source>
        <dbReference type="ARBA" id="ARBA00023157"/>
    </source>
</evidence>
<dbReference type="GO" id="GO:0001594">
    <property type="term" value="F:trace-amine receptor activity"/>
    <property type="evidence" value="ECO:0007669"/>
    <property type="project" value="InterPro"/>
</dbReference>
<gene>
    <name evidence="15" type="ORF">fugu_010882</name>
</gene>
<dbReference type="Gene3D" id="1.20.1070.10">
    <property type="entry name" value="Rhodopsin 7-helix transmembrane proteins"/>
    <property type="match status" value="1"/>
</dbReference>
<feature type="domain" description="G-protein coupled receptors family 1 profile" evidence="14">
    <location>
        <begin position="120"/>
        <end position="365"/>
    </location>
</feature>
<dbReference type="AlphaFoldDB" id="A0A4Z2CBG1"/>
<dbReference type="PANTHER" id="PTHR24249:SF415">
    <property type="entry name" value="TRACE AMINE-ASSOCIATED RECEPTOR 1"/>
    <property type="match status" value="1"/>
</dbReference>
<keyword evidence="10 12" id="KW-0807">Transducer</keyword>
<dbReference type="InterPro" id="IPR017452">
    <property type="entry name" value="GPCR_Rhodpsn_7TM"/>
</dbReference>
<accession>A0A4Z2CBG1</accession>
<dbReference type="Proteomes" id="UP000516260">
    <property type="component" value="Chromosome 11"/>
</dbReference>
<evidence type="ECO:0000256" key="1">
    <source>
        <dbReference type="ARBA" id="ARBA00004651"/>
    </source>
</evidence>
<evidence type="ECO:0000256" key="3">
    <source>
        <dbReference type="ARBA" id="ARBA00022692"/>
    </source>
</evidence>
<keyword evidence="4 13" id="KW-1133">Transmembrane helix</keyword>
<feature type="transmembrane region" description="Helical" evidence="13">
    <location>
        <begin position="138"/>
        <end position="158"/>
    </location>
</feature>
<proteinExistence type="inferred from homology"/>
<dbReference type="PRINTS" id="PR01830">
    <property type="entry name" value="TRACEAMINER"/>
</dbReference>
<comment type="subcellular location">
    <subcellularLocation>
        <location evidence="1">Cell membrane</location>
        <topology evidence="1">Multi-pass membrane protein</topology>
    </subcellularLocation>
</comment>
<evidence type="ECO:0000259" key="14">
    <source>
        <dbReference type="PROSITE" id="PS50262"/>
    </source>
</evidence>
<dbReference type="EMBL" id="SWLE01000003">
    <property type="protein sequence ID" value="TNN01500.1"/>
    <property type="molecule type" value="Genomic_DNA"/>
</dbReference>
<evidence type="ECO:0000256" key="10">
    <source>
        <dbReference type="ARBA" id="ARBA00023224"/>
    </source>
</evidence>
<evidence type="ECO:0000256" key="9">
    <source>
        <dbReference type="ARBA" id="ARBA00023180"/>
    </source>
</evidence>
<keyword evidence="2" id="KW-1003">Cell membrane</keyword>
<dbReference type="InterPro" id="IPR000276">
    <property type="entry name" value="GPCR_Rhodpsn"/>
</dbReference>
<name>A0A4Z2CBG1_9TELE</name>
<evidence type="ECO:0000256" key="2">
    <source>
        <dbReference type="ARBA" id="ARBA00022475"/>
    </source>
</evidence>
<dbReference type="PROSITE" id="PS00237">
    <property type="entry name" value="G_PROTEIN_RECEP_F1_1"/>
    <property type="match status" value="1"/>
</dbReference>
<keyword evidence="3 12" id="KW-0812">Transmembrane</keyword>
<evidence type="ECO:0000256" key="4">
    <source>
        <dbReference type="ARBA" id="ARBA00022989"/>
    </source>
</evidence>
<dbReference type="PROSITE" id="PS50262">
    <property type="entry name" value="G_PROTEIN_RECEP_F1_2"/>
    <property type="match status" value="1"/>
</dbReference>
<sequence length="365" mass="41157">MRHDLNLCKRCFINPQTVVFEAWSKPKDCMNYDEAPLQNLDNNELPGRRGAKMDGGNDIPVPKEETGKMADPCYPPAQRMELVFCYESRNNSCVKTIHPLPIRVILYIFLGVMVIMTVCGNLLVTVSIIYFKQLHTPTNYLIVSLAVSDLLLGLVVMLPSMIQVVETCWYFGDILCKVYMSCDVMLCTASILNLSFISVDRYYAVIHPLLYRRKMTVNVVLLMILTSWGVSGVVGFGMVFFKLNILGIEDFYYNFVACEGRCVLFQSGLSSTVSSVLSFYIPGIIMISVYMKIFLVAKKQFLSIQNASCMTSAQISNKKQSKATKTLAVIMGAFLSCWTPFFVCNVMDPFINYSTPAALFETFVW</sequence>
<evidence type="ECO:0000256" key="13">
    <source>
        <dbReference type="SAM" id="Phobius"/>
    </source>
</evidence>
<dbReference type="PRINTS" id="PR00237">
    <property type="entry name" value="GPCRRHODOPSN"/>
</dbReference>
<reference evidence="15 16" key="1">
    <citation type="submission" date="2019-04" db="EMBL/GenBank/DDBJ databases">
        <title>The sequence and de novo assembly of Takifugu bimaculatus genome using PacBio and Hi-C technologies.</title>
        <authorList>
            <person name="Xu P."/>
            <person name="Liu B."/>
            <person name="Zhou Z."/>
        </authorList>
    </citation>
    <scope>NUCLEOTIDE SEQUENCE [LARGE SCALE GENOMIC DNA]</scope>
    <source>
        <strain evidence="15">TB-2018</strain>
        <tissue evidence="15">Muscle</tissue>
    </source>
</reference>
<evidence type="ECO:0000313" key="16">
    <source>
        <dbReference type="Proteomes" id="UP000516260"/>
    </source>
</evidence>
<keyword evidence="16" id="KW-1185">Reference proteome</keyword>
<dbReference type="InterPro" id="IPR050569">
    <property type="entry name" value="TAAR"/>
</dbReference>
<evidence type="ECO:0000256" key="11">
    <source>
        <dbReference type="ARBA" id="ARBA00039439"/>
    </source>
</evidence>
<dbReference type="Pfam" id="PF00001">
    <property type="entry name" value="7tm_1"/>
    <property type="match status" value="1"/>
</dbReference>
<dbReference type="CDD" id="cd15314">
    <property type="entry name" value="7tmA_TAAR1"/>
    <property type="match status" value="1"/>
</dbReference>
<feature type="transmembrane region" description="Helical" evidence="13">
    <location>
        <begin position="104"/>
        <end position="131"/>
    </location>
</feature>
<feature type="transmembrane region" description="Helical" evidence="13">
    <location>
        <begin position="219"/>
        <end position="241"/>
    </location>
</feature>
<keyword evidence="8 12" id="KW-0675">Receptor</keyword>
<dbReference type="FunFam" id="1.20.1070.10:FF:000030">
    <property type="entry name" value="trace amine-associated receptor 1"/>
    <property type="match status" value="1"/>
</dbReference>
<feature type="transmembrane region" description="Helical" evidence="13">
    <location>
        <begin position="277"/>
        <end position="297"/>
    </location>
</feature>
<dbReference type="SUPFAM" id="SSF81321">
    <property type="entry name" value="Family A G protein-coupled receptor-like"/>
    <property type="match status" value="1"/>
</dbReference>
<feature type="transmembrane region" description="Helical" evidence="13">
    <location>
        <begin position="326"/>
        <end position="343"/>
    </location>
</feature>
<keyword evidence="7" id="KW-1015">Disulfide bond</keyword>
<evidence type="ECO:0000256" key="8">
    <source>
        <dbReference type="ARBA" id="ARBA00023170"/>
    </source>
</evidence>
<organism evidence="15 16">
    <name type="scientific">Takifugu bimaculatus</name>
    <dbReference type="NCBI Taxonomy" id="433685"/>
    <lineage>
        <taxon>Eukaryota</taxon>
        <taxon>Metazoa</taxon>
        <taxon>Chordata</taxon>
        <taxon>Craniata</taxon>
        <taxon>Vertebrata</taxon>
        <taxon>Euteleostomi</taxon>
        <taxon>Actinopterygii</taxon>
        <taxon>Neopterygii</taxon>
        <taxon>Teleostei</taxon>
        <taxon>Neoteleostei</taxon>
        <taxon>Acanthomorphata</taxon>
        <taxon>Eupercaria</taxon>
        <taxon>Tetraodontiformes</taxon>
        <taxon>Tetradontoidea</taxon>
        <taxon>Tetraodontidae</taxon>
        <taxon>Takifugu</taxon>
    </lineage>
</organism>
<comment type="caution">
    <text evidence="15">The sequence shown here is derived from an EMBL/GenBank/DDBJ whole genome shotgun (WGS) entry which is preliminary data.</text>
</comment>
<keyword evidence="9" id="KW-0325">Glycoprotein</keyword>
<evidence type="ECO:0000313" key="15">
    <source>
        <dbReference type="EMBL" id="TNN01500.1"/>
    </source>
</evidence>
<dbReference type="PANTHER" id="PTHR24249">
    <property type="entry name" value="HISTAMINE RECEPTOR-RELATED G-PROTEIN COUPLED RECEPTOR"/>
    <property type="match status" value="1"/>
</dbReference>
<keyword evidence="6 13" id="KW-0472">Membrane</keyword>
<feature type="transmembrane region" description="Helical" evidence="13">
    <location>
        <begin position="178"/>
        <end position="199"/>
    </location>
</feature>
<evidence type="ECO:0000256" key="6">
    <source>
        <dbReference type="ARBA" id="ARBA00023136"/>
    </source>
</evidence>
<comment type="similarity">
    <text evidence="12">Belongs to the G-protein coupled receptor 1 family.</text>
</comment>
<dbReference type="InterPro" id="IPR009132">
    <property type="entry name" value="TAAR_fam"/>
</dbReference>
<protein>
    <recommendedName>
        <fullName evidence="11">Trace amine-associated receptor 1</fullName>
    </recommendedName>
</protein>
<keyword evidence="5 12" id="KW-0297">G-protein coupled receptor</keyword>
<dbReference type="GO" id="GO:0005886">
    <property type="term" value="C:plasma membrane"/>
    <property type="evidence" value="ECO:0007669"/>
    <property type="project" value="UniProtKB-SubCell"/>
</dbReference>
<evidence type="ECO:0000256" key="12">
    <source>
        <dbReference type="RuleBase" id="RU000688"/>
    </source>
</evidence>
<evidence type="ECO:0000256" key="5">
    <source>
        <dbReference type="ARBA" id="ARBA00023040"/>
    </source>
</evidence>